<keyword evidence="4" id="KW-1185">Reference proteome</keyword>
<dbReference type="Proteomes" id="UP000262379">
    <property type="component" value="Unassembled WGS sequence"/>
</dbReference>
<feature type="coiled-coil region" evidence="1">
    <location>
        <begin position="73"/>
        <end position="104"/>
    </location>
</feature>
<dbReference type="EMBL" id="QURN01000019">
    <property type="protein sequence ID" value="RFC64668.1"/>
    <property type="molecule type" value="Genomic_DNA"/>
</dbReference>
<evidence type="ECO:0000256" key="2">
    <source>
        <dbReference type="SAM" id="SignalP"/>
    </source>
</evidence>
<gene>
    <name evidence="3" type="ORF">DY251_19530</name>
</gene>
<protein>
    <submittedName>
        <fullName evidence="3">Uncharacterized protein</fullName>
    </submittedName>
</protein>
<sequence length="333" mass="35737">MRIAVRGWMLAATVVSAGTLFSGQAHAAWCSITTEWMAQHAKTEAALIERTKLLETRVAFEGAQTLEQVLAALKVVNRQYAGEEQRLQETVKKSQEAYANTVNEQVRNERLVKIKEDYSYESGQGANACAQVAFLSRVTSTLSGQTSDASSMYKSLDVSPGGVPSERDQAQARLDPASTDASVLLNVSANRAKKQQVIQQLAGFAIPKPLPQEKGTPAGELALMRSRQAEAWRSPALVSLSAVAAMSNTSSLGIGDGAGSVTQALNSLIDNYGGGPAYQKWTNALQMQSERGLVVELNRLRAISMRLRTYMNDSEARKAAVMAALLAAEASGK</sequence>
<keyword evidence="2" id="KW-0732">Signal</keyword>
<keyword evidence="1" id="KW-0175">Coiled coil</keyword>
<reference evidence="4" key="1">
    <citation type="submission" date="2018-08" db="EMBL/GenBank/DDBJ databases">
        <authorList>
            <person name="Im W.T."/>
        </authorList>
    </citation>
    <scope>NUCLEOTIDE SEQUENCE [LARGE SCALE GENOMIC DNA]</scope>
    <source>
        <strain evidence="4">LA-28</strain>
    </source>
</reference>
<accession>A0A371X610</accession>
<evidence type="ECO:0000313" key="3">
    <source>
        <dbReference type="EMBL" id="RFC64668.1"/>
    </source>
</evidence>
<proteinExistence type="predicted"/>
<feature type="signal peptide" evidence="2">
    <location>
        <begin position="1"/>
        <end position="27"/>
    </location>
</feature>
<organism evidence="3 4">
    <name type="scientific">Mesorhizobium denitrificans</name>
    <dbReference type="NCBI Taxonomy" id="2294114"/>
    <lineage>
        <taxon>Bacteria</taxon>
        <taxon>Pseudomonadati</taxon>
        <taxon>Pseudomonadota</taxon>
        <taxon>Alphaproteobacteria</taxon>
        <taxon>Hyphomicrobiales</taxon>
        <taxon>Phyllobacteriaceae</taxon>
        <taxon>Mesorhizobium</taxon>
    </lineage>
</organism>
<evidence type="ECO:0000256" key="1">
    <source>
        <dbReference type="SAM" id="Coils"/>
    </source>
</evidence>
<name>A0A371X610_9HYPH</name>
<evidence type="ECO:0000313" key="4">
    <source>
        <dbReference type="Proteomes" id="UP000262379"/>
    </source>
</evidence>
<feature type="chain" id="PRO_5016588184" evidence="2">
    <location>
        <begin position="28"/>
        <end position="333"/>
    </location>
</feature>
<comment type="caution">
    <text evidence="3">The sequence shown here is derived from an EMBL/GenBank/DDBJ whole genome shotgun (WGS) entry which is preliminary data.</text>
</comment>
<dbReference type="AlphaFoldDB" id="A0A371X610"/>
<dbReference type="RefSeq" id="WP_116625589.1">
    <property type="nucleotide sequence ID" value="NZ_QURN01000019.1"/>
</dbReference>